<accession>A0ABV1HCU2</accession>
<name>A0ABV1HCU2_9FIRM</name>
<evidence type="ECO:0000259" key="2">
    <source>
        <dbReference type="Pfam" id="PF13472"/>
    </source>
</evidence>
<dbReference type="InterPro" id="IPR036514">
    <property type="entry name" value="SGNH_hydro_sf"/>
</dbReference>
<keyword evidence="4" id="KW-1185">Reference proteome</keyword>
<dbReference type="RefSeq" id="WP_353530448.1">
    <property type="nucleotide sequence ID" value="NZ_JBBMEX010000004.1"/>
</dbReference>
<dbReference type="SUPFAM" id="SSF52266">
    <property type="entry name" value="SGNH hydrolase"/>
    <property type="match status" value="1"/>
</dbReference>
<reference evidence="3 4" key="1">
    <citation type="submission" date="2024-03" db="EMBL/GenBank/DDBJ databases">
        <title>Human intestinal bacterial collection.</title>
        <authorList>
            <person name="Pauvert C."/>
            <person name="Hitch T.C.A."/>
            <person name="Clavel T."/>
        </authorList>
    </citation>
    <scope>NUCLEOTIDE SEQUENCE [LARGE SCALE GENOMIC DNA]</scope>
    <source>
        <strain evidence="3 4">CLA-AA-H185</strain>
    </source>
</reference>
<feature type="transmembrane region" description="Helical" evidence="1">
    <location>
        <begin position="396"/>
        <end position="418"/>
    </location>
</feature>
<dbReference type="Pfam" id="PF13472">
    <property type="entry name" value="Lipase_GDSL_2"/>
    <property type="match status" value="1"/>
</dbReference>
<comment type="caution">
    <text evidence="3">The sequence shown here is derived from an EMBL/GenBank/DDBJ whole genome shotgun (WGS) entry which is preliminary data.</text>
</comment>
<dbReference type="InterPro" id="IPR013830">
    <property type="entry name" value="SGNH_hydro"/>
</dbReference>
<protein>
    <submittedName>
        <fullName evidence="3">GDSL-type esterase/lipase family protein</fullName>
    </submittedName>
</protein>
<evidence type="ECO:0000313" key="3">
    <source>
        <dbReference type="EMBL" id="MEQ2557318.1"/>
    </source>
</evidence>
<evidence type="ECO:0000313" key="4">
    <source>
        <dbReference type="Proteomes" id="UP001454489"/>
    </source>
</evidence>
<organism evidence="3 4">
    <name type="scientific">Maccoyibacter intestinihominis</name>
    <dbReference type="NCBI Taxonomy" id="3133499"/>
    <lineage>
        <taxon>Bacteria</taxon>
        <taxon>Bacillati</taxon>
        <taxon>Bacillota</taxon>
        <taxon>Clostridia</taxon>
        <taxon>Lachnospirales</taxon>
        <taxon>Lachnospiraceae</taxon>
        <taxon>Maccoyibacter</taxon>
    </lineage>
</organism>
<dbReference type="Gene3D" id="3.40.50.1110">
    <property type="entry name" value="SGNH hydrolase"/>
    <property type="match status" value="1"/>
</dbReference>
<keyword evidence="1" id="KW-1133">Transmembrane helix</keyword>
<keyword evidence="1" id="KW-0812">Transmembrane</keyword>
<proteinExistence type="predicted"/>
<dbReference type="PANTHER" id="PTHR30383:SF5">
    <property type="entry name" value="SGNH HYDROLASE-TYPE ESTERASE DOMAIN-CONTAINING PROTEIN"/>
    <property type="match status" value="1"/>
</dbReference>
<gene>
    <name evidence="3" type="ORF">WMO43_05415</name>
</gene>
<feature type="domain" description="SGNH hydrolase-type esterase" evidence="2">
    <location>
        <begin position="37"/>
        <end position="277"/>
    </location>
</feature>
<keyword evidence="1" id="KW-0472">Membrane</keyword>
<dbReference type="EMBL" id="JBBMEX010000004">
    <property type="protein sequence ID" value="MEQ2557318.1"/>
    <property type="molecule type" value="Genomic_DNA"/>
</dbReference>
<dbReference type="InterPro" id="IPR051532">
    <property type="entry name" value="Ester_Hydrolysis_Enzymes"/>
</dbReference>
<evidence type="ECO:0000256" key="1">
    <source>
        <dbReference type="SAM" id="Phobius"/>
    </source>
</evidence>
<sequence>MVRKRMIRIAAWLLIGILCAGSIPMTTKAEEPLHILALGDSIALGYGLEDKEQEAYGAVLAKKAGAKFTNEGINGLRSEDLIERLEAGEYNEQIKDADIILLSIGSNDVLKNCVIQAAGAVGIHTEYKQIYPELKARYLEHPAEMTEMLADLRKVKQELRENQEVLDICDQFEGKFEQIIRMIKEKNPYVVIYADNVYNPYVAVNYTYGPIEVLNLSELTETYIRRINEAFHSSSKEYTVINAYSIFQKDGYTNVKAGTLENLEKFNLDPHPNREGHIQIAEKIYEKLDLTPPKAKAVREDAKIEITADEKVRFVEGKHLYLKSEEKSYSYELTGKEEFKEKKSGRFVCRIPIRKFTDGEELGYLKTYRIILDEDAMKDMGNNSCREQELGSFKTGFPVIWCTVAGIVIVGVLGIVIFRKRRS</sequence>
<dbReference type="Proteomes" id="UP001454489">
    <property type="component" value="Unassembled WGS sequence"/>
</dbReference>
<dbReference type="PANTHER" id="PTHR30383">
    <property type="entry name" value="THIOESTERASE 1/PROTEASE 1/LYSOPHOSPHOLIPASE L1"/>
    <property type="match status" value="1"/>
</dbReference>